<feature type="transmembrane region" description="Helical" evidence="4">
    <location>
        <begin position="121"/>
        <end position="144"/>
    </location>
</feature>
<dbReference type="PRINTS" id="PR00080">
    <property type="entry name" value="SDRFAMILY"/>
</dbReference>
<organism evidence="5 7">
    <name type="scientific">Treponema phagedenis</name>
    <dbReference type="NCBI Taxonomy" id="162"/>
    <lineage>
        <taxon>Bacteria</taxon>
        <taxon>Pseudomonadati</taxon>
        <taxon>Spirochaetota</taxon>
        <taxon>Spirochaetia</taxon>
        <taxon>Spirochaetales</taxon>
        <taxon>Treponemataceae</taxon>
        <taxon>Treponema</taxon>
    </lineage>
</organism>
<dbReference type="PROSITE" id="PS00061">
    <property type="entry name" value="ADH_SHORT"/>
    <property type="match status" value="1"/>
</dbReference>
<dbReference type="OrthoDB" id="9808814at2"/>
<dbReference type="InterPro" id="IPR020904">
    <property type="entry name" value="Sc_DH/Rdtase_CS"/>
</dbReference>
<evidence type="ECO:0000313" key="7">
    <source>
        <dbReference type="Proteomes" id="UP000042527"/>
    </source>
</evidence>
<dbReference type="PANTHER" id="PTHR44196">
    <property type="entry name" value="DEHYDROGENASE/REDUCTASE SDR FAMILY MEMBER 7B"/>
    <property type="match status" value="1"/>
</dbReference>
<protein>
    <submittedName>
        <fullName evidence="5">Oxidoreductase, short chain dehydrogenase/reductase family protein</fullName>
    </submittedName>
    <submittedName>
        <fullName evidence="6">SDR family NAD(P)-dependent oxidoreductase</fullName>
    </submittedName>
</protein>
<sequence length="265" mass="29149">MKRIAIITGASSGFGREYALQYSAMGECDELWLFARRKEKLEETKQAIFLQNGGNIPNVRCVAVDIAGEKGVQGFSRLLQEESKVAPFTIELLINNAGFGTYGEFTETEIKRQLASIEVNVYALTGFTAAVIPYMSTGGAIINLASMASFMPVPNFAVYAATKAYVLSFSISLSAELREKGISVLAVCPGPAKTEFGAVAIQKKDARMKHAKPADKVVAHSLRCLKNGRRLCIYSLSWKISAFLSRFIGRYFFANFVFHKIVRIS</sequence>
<gene>
    <name evidence="6" type="ORF">FUT82_10725</name>
    <name evidence="5" type="ORF">TPHV1_40197</name>
</gene>
<name>A0A0B7GVI2_TREPH</name>
<dbReference type="EMBL" id="CDNC01000034">
    <property type="protein sequence ID" value="CEM62694.1"/>
    <property type="molecule type" value="Genomic_DNA"/>
</dbReference>
<dbReference type="Gene3D" id="3.40.50.720">
    <property type="entry name" value="NAD(P)-binding Rossmann-like Domain"/>
    <property type="match status" value="1"/>
</dbReference>
<reference evidence="6 8" key="3">
    <citation type="submission" date="2019-08" db="EMBL/GenBank/DDBJ databases">
        <authorList>
            <person name="Kuhnert P."/>
        </authorList>
    </citation>
    <scope>NUCLEOTIDE SEQUENCE [LARGE SCALE GENOMIC DNA]</scope>
    <source>
        <strain evidence="6 8">B36.5</strain>
    </source>
</reference>
<evidence type="ECO:0000256" key="1">
    <source>
        <dbReference type="ARBA" id="ARBA00006484"/>
    </source>
</evidence>
<dbReference type="Pfam" id="PF00106">
    <property type="entry name" value="adh_short"/>
    <property type="match status" value="1"/>
</dbReference>
<comment type="similarity">
    <text evidence="1 3">Belongs to the short-chain dehydrogenases/reductases (SDR) family.</text>
</comment>
<keyword evidence="4" id="KW-0812">Transmembrane</keyword>
<dbReference type="PRINTS" id="PR00081">
    <property type="entry name" value="GDHRDH"/>
</dbReference>
<evidence type="ECO:0000256" key="2">
    <source>
        <dbReference type="ARBA" id="ARBA00023002"/>
    </source>
</evidence>
<dbReference type="EMBL" id="CP042817">
    <property type="protein sequence ID" value="QEJ98423.1"/>
    <property type="molecule type" value="Genomic_DNA"/>
</dbReference>
<dbReference type="AlphaFoldDB" id="A0A0B7GVI2"/>
<dbReference type="InterPro" id="IPR036291">
    <property type="entry name" value="NAD(P)-bd_dom_sf"/>
</dbReference>
<dbReference type="PIRSF" id="PIRSF000126">
    <property type="entry name" value="11-beta-HSD1"/>
    <property type="match status" value="1"/>
</dbReference>
<proteinExistence type="inferred from homology"/>
<dbReference type="Proteomes" id="UP000323594">
    <property type="component" value="Chromosome"/>
</dbReference>
<evidence type="ECO:0000313" key="6">
    <source>
        <dbReference type="EMBL" id="QEJ98423.1"/>
    </source>
</evidence>
<reference evidence="7" key="1">
    <citation type="submission" date="2015-01" db="EMBL/GenBank/DDBJ databases">
        <authorList>
            <person name="Manzoor Shahid"/>
            <person name="Zubair Saima"/>
        </authorList>
    </citation>
    <scope>NUCLEOTIDE SEQUENCE [LARGE SCALE GENOMIC DNA]</scope>
    <source>
        <strain evidence="7">V1</strain>
    </source>
</reference>
<dbReference type="GeneID" id="57752857"/>
<evidence type="ECO:0000313" key="5">
    <source>
        <dbReference type="EMBL" id="CEM62694.1"/>
    </source>
</evidence>
<evidence type="ECO:0000313" key="8">
    <source>
        <dbReference type="Proteomes" id="UP000323594"/>
    </source>
</evidence>
<keyword evidence="2" id="KW-0560">Oxidoreductase</keyword>
<dbReference type="InterPro" id="IPR002347">
    <property type="entry name" value="SDR_fam"/>
</dbReference>
<accession>A0A0B7GVI2</accession>
<evidence type="ECO:0000256" key="3">
    <source>
        <dbReference type="RuleBase" id="RU000363"/>
    </source>
</evidence>
<evidence type="ECO:0000256" key="4">
    <source>
        <dbReference type="SAM" id="Phobius"/>
    </source>
</evidence>
<dbReference type="SUPFAM" id="SSF51735">
    <property type="entry name" value="NAD(P)-binding Rossmann-fold domains"/>
    <property type="match status" value="1"/>
</dbReference>
<keyword evidence="4" id="KW-0472">Membrane</keyword>
<dbReference type="RefSeq" id="WP_002699906.1">
    <property type="nucleotide sequence ID" value="NZ_CDNC01000034.1"/>
</dbReference>
<dbReference type="GO" id="GO:0016491">
    <property type="term" value="F:oxidoreductase activity"/>
    <property type="evidence" value="ECO:0007669"/>
    <property type="project" value="UniProtKB-KW"/>
</dbReference>
<dbReference type="PANTHER" id="PTHR44196:SF2">
    <property type="entry name" value="SHORT-CHAIN DEHYDROGENASE-RELATED"/>
    <property type="match status" value="1"/>
</dbReference>
<reference evidence="5" key="2">
    <citation type="submission" date="2015-01" db="EMBL/GenBank/DDBJ databases">
        <authorList>
            <person name="Xiang T."/>
            <person name="Song Y."/>
            <person name="Huang L."/>
            <person name="Wang B."/>
            <person name="Wu P."/>
        </authorList>
    </citation>
    <scope>NUCLEOTIDE SEQUENCE [LARGE SCALE GENOMIC DNA]</scope>
    <source>
        <strain evidence="5">V1</strain>
    </source>
</reference>
<keyword evidence="4" id="KW-1133">Transmembrane helix</keyword>
<dbReference type="Proteomes" id="UP000042527">
    <property type="component" value="Unassembled WGS sequence"/>
</dbReference>
<dbReference type="GO" id="GO:0016020">
    <property type="term" value="C:membrane"/>
    <property type="evidence" value="ECO:0007669"/>
    <property type="project" value="TreeGrafter"/>
</dbReference>
<keyword evidence="7" id="KW-1185">Reference proteome</keyword>